<dbReference type="EMBL" id="WHVB01000038">
    <property type="protein sequence ID" value="KAF8467018.1"/>
    <property type="molecule type" value="Genomic_DNA"/>
</dbReference>
<reference evidence="1" key="1">
    <citation type="submission" date="2019-10" db="EMBL/GenBank/DDBJ databases">
        <authorList>
            <consortium name="DOE Joint Genome Institute"/>
            <person name="Kuo A."/>
            <person name="Miyauchi S."/>
            <person name="Kiss E."/>
            <person name="Drula E."/>
            <person name="Kohler A."/>
            <person name="Sanchez-Garcia M."/>
            <person name="Andreopoulos B."/>
            <person name="Barry K.W."/>
            <person name="Bonito G."/>
            <person name="Buee M."/>
            <person name="Carver A."/>
            <person name="Chen C."/>
            <person name="Cichocki N."/>
            <person name="Clum A."/>
            <person name="Culley D."/>
            <person name="Crous P.W."/>
            <person name="Fauchery L."/>
            <person name="Girlanda M."/>
            <person name="Hayes R."/>
            <person name="Keri Z."/>
            <person name="LaButti K."/>
            <person name="Lipzen A."/>
            <person name="Lombard V."/>
            <person name="Magnuson J."/>
            <person name="Maillard F."/>
            <person name="Morin E."/>
            <person name="Murat C."/>
            <person name="Nolan M."/>
            <person name="Ohm R."/>
            <person name="Pangilinan J."/>
            <person name="Pereira M."/>
            <person name="Perotto S."/>
            <person name="Peter M."/>
            <person name="Riley R."/>
            <person name="Sitrit Y."/>
            <person name="Stielow B."/>
            <person name="Szollosi G."/>
            <person name="Zifcakova L."/>
            <person name="Stursova M."/>
            <person name="Spatafora J.W."/>
            <person name="Tedersoo L."/>
            <person name="Vaario L.-M."/>
            <person name="Yamada A."/>
            <person name="Yan M."/>
            <person name="Wang P."/>
            <person name="Xu J."/>
            <person name="Bruns T."/>
            <person name="Baldrian P."/>
            <person name="Vilgalys R."/>
            <person name="Henrissat B."/>
            <person name="Grigoriev I.V."/>
            <person name="Hibbett D."/>
            <person name="Nagy L.G."/>
            <person name="Martin F.M."/>
        </authorList>
    </citation>
    <scope>NUCLEOTIDE SEQUENCE</scope>
    <source>
        <strain evidence="1">Prilba</strain>
    </source>
</reference>
<name>A0A9P5JWT3_9AGAM</name>
<evidence type="ECO:0000313" key="1">
    <source>
        <dbReference type="EMBL" id="KAF8467018.1"/>
    </source>
</evidence>
<comment type="caution">
    <text evidence="1">The sequence shown here is derived from an EMBL/GenBank/DDBJ whole genome shotgun (WGS) entry which is preliminary data.</text>
</comment>
<dbReference type="Proteomes" id="UP000759537">
    <property type="component" value="Unassembled WGS sequence"/>
</dbReference>
<protein>
    <submittedName>
        <fullName evidence="1">Uncharacterized protein</fullName>
    </submittedName>
</protein>
<sequence length="156" mass="17341">MSSRRFYPIKYPPALRPISPHSLGSIPRPPSSQELYTPSHSQRLADIIPLYFPPPFPTFSPNAVAIDAASFHIIQAVLITTHHHSASHPPLANPFSLGLPSLRRVPSDLRPRRAAERDAIGSPFTTSDYLHLDLCLELVTDWIHGSLLTCGYFARI</sequence>
<keyword evidence="2" id="KW-1185">Reference proteome</keyword>
<dbReference type="AlphaFoldDB" id="A0A9P5JWT3"/>
<reference evidence="1" key="2">
    <citation type="journal article" date="2020" name="Nat. Commun.">
        <title>Large-scale genome sequencing of mycorrhizal fungi provides insights into the early evolution of symbiotic traits.</title>
        <authorList>
            <person name="Miyauchi S."/>
            <person name="Kiss E."/>
            <person name="Kuo A."/>
            <person name="Drula E."/>
            <person name="Kohler A."/>
            <person name="Sanchez-Garcia M."/>
            <person name="Morin E."/>
            <person name="Andreopoulos B."/>
            <person name="Barry K.W."/>
            <person name="Bonito G."/>
            <person name="Buee M."/>
            <person name="Carver A."/>
            <person name="Chen C."/>
            <person name="Cichocki N."/>
            <person name="Clum A."/>
            <person name="Culley D."/>
            <person name="Crous P.W."/>
            <person name="Fauchery L."/>
            <person name="Girlanda M."/>
            <person name="Hayes R.D."/>
            <person name="Keri Z."/>
            <person name="LaButti K."/>
            <person name="Lipzen A."/>
            <person name="Lombard V."/>
            <person name="Magnuson J."/>
            <person name="Maillard F."/>
            <person name="Murat C."/>
            <person name="Nolan M."/>
            <person name="Ohm R.A."/>
            <person name="Pangilinan J."/>
            <person name="Pereira M.F."/>
            <person name="Perotto S."/>
            <person name="Peter M."/>
            <person name="Pfister S."/>
            <person name="Riley R."/>
            <person name="Sitrit Y."/>
            <person name="Stielow J.B."/>
            <person name="Szollosi G."/>
            <person name="Zifcakova L."/>
            <person name="Stursova M."/>
            <person name="Spatafora J.W."/>
            <person name="Tedersoo L."/>
            <person name="Vaario L.M."/>
            <person name="Yamada A."/>
            <person name="Yan M."/>
            <person name="Wang P."/>
            <person name="Xu J."/>
            <person name="Bruns T."/>
            <person name="Baldrian P."/>
            <person name="Vilgalys R."/>
            <person name="Dunand C."/>
            <person name="Henrissat B."/>
            <person name="Grigoriev I.V."/>
            <person name="Hibbett D."/>
            <person name="Nagy L.G."/>
            <person name="Martin F.M."/>
        </authorList>
    </citation>
    <scope>NUCLEOTIDE SEQUENCE</scope>
    <source>
        <strain evidence="1">Prilba</strain>
    </source>
</reference>
<evidence type="ECO:0000313" key="2">
    <source>
        <dbReference type="Proteomes" id="UP000759537"/>
    </source>
</evidence>
<proteinExistence type="predicted"/>
<gene>
    <name evidence="1" type="ORF">DFH94DRAFT_779695</name>
</gene>
<organism evidence="1 2">
    <name type="scientific">Russula ochroleuca</name>
    <dbReference type="NCBI Taxonomy" id="152965"/>
    <lineage>
        <taxon>Eukaryota</taxon>
        <taxon>Fungi</taxon>
        <taxon>Dikarya</taxon>
        <taxon>Basidiomycota</taxon>
        <taxon>Agaricomycotina</taxon>
        <taxon>Agaricomycetes</taxon>
        <taxon>Russulales</taxon>
        <taxon>Russulaceae</taxon>
        <taxon>Russula</taxon>
    </lineage>
</organism>
<accession>A0A9P5JWT3</accession>